<evidence type="ECO:0000313" key="2">
    <source>
        <dbReference type="Proteomes" id="UP000664256"/>
    </source>
</evidence>
<dbReference type="EMBL" id="JAFLVT010000008">
    <property type="protein sequence ID" value="MBO0449179.1"/>
    <property type="molecule type" value="Genomic_DNA"/>
</dbReference>
<keyword evidence="2" id="KW-1185">Reference proteome</keyword>
<organism evidence="1 2">
    <name type="scientific">Candidatus Enterococcus myersii</name>
    <dbReference type="NCBI Taxonomy" id="2815322"/>
    <lineage>
        <taxon>Bacteria</taxon>
        <taxon>Bacillati</taxon>
        <taxon>Bacillota</taxon>
        <taxon>Bacilli</taxon>
        <taxon>Lactobacillales</taxon>
        <taxon>Enterococcaceae</taxon>
        <taxon>Enterococcus</taxon>
    </lineage>
</organism>
<proteinExistence type="predicted"/>
<dbReference type="RefSeq" id="WP_206903339.1">
    <property type="nucleotide sequence ID" value="NZ_JAFLVT010000008.1"/>
</dbReference>
<comment type="caution">
    <text evidence="1">The sequence shown here is derived from an EMBL/GenBank/DDBJ whole genome shotgun (WGS) entry which is preliminary data.</text>
</comment>
<evidence type="ECO:0000313" key="1">
    <source>
        <dbReference type="EMBL" id="MBO0449179.1"/>
    </source>
</evidence>
<evidence type="ECO:0008006" key="3">
    <source>
        <dbReference type="Google" id="ProtNLM"/>
    </source>
</evidence>
<reference evidence="1 2" key="1">
    <citation type="submission" date="2021-03" db="EMBL/GenBank/DDBJ databases">
        <title>Enterococcal diversity collection.</title>
        <authorList>
            <person name="Gilmore M.S."/>
            <person name="Schwartzman J."/>
            <person name="Van Tyne D."/>
            <person name="Martin M."/>
            <person name="Earl A.M."/>
            <person name="Manson A.L."/>
            <person name="Straub T."/>
            <person name="Salamzade R."/>
            <person name="Saavedra J."/>
            <person name="Lebreton F."/>
            <person name="Prichula J."/>
            <person name="Schaufler K."/>
            <person name="Gaca A."/>
            <person name="Sgardioli B."/>
            <person name="Wagenaar J."/>
            <person name="Strong T."/>
        </authorList>
    </citation>
    <scope>NUCLEOTIDE SEQUENCE [LARGE SCALE GENOMIC DNA]</scope>
    <source>
        <strain evidence="1 2">MJM12</strain>
    </source>
</reference>
<name>A0ABS3H6X4_9ENTE</name>
<accession>A0ABS3H6X4</accession>
<sequence>MENMQIYFIGKKTVMNKIKNYLPYLNIPIIHLKDQADFFNLNTSHTNIYIIWKKIFQTQSDVRKQCKKIRSLDRSGEIIVLSTKHSNEEAIKLYETQAKILAAISLNKSLDCVFDELYDAIQYIVKKEI</sequence>
<gene>
    <name evidence="1" type="ORF">JZO76_06465</name>
</gene>
<dbReference type="Proteomes" id="UP000664256">
    <property type="component" value="Unassembled WGS sequence"/>
</dbReference>
<protein>
    <recommendedName>
        <fullName evidence="3">MarR family transcriptional regulator</fullName>
    </recommendedName>
</protein>